<dbReference type="SMART" id="SM00642">
    <property type="entry name" value="Aamy"/>
    <property type="match status" value="1"/>
</dbReference>
<feature type="domain" description="Glycosyl hydrolase family 13 catalytic" evidence="4">
    <location>
        <begin position="10"/>
        <end position="426"/>
    </location>
</feature>
<dbReference type="Gene3D" id="2.60.40.1180">
    <property type="entry name" value="Golgi alpha-mannosidase II"/>
    <property type="match status" value="1"/>
</dbReference>
<dbReference type="InterPro" id="IPR045857">
    <property type="entry name" value="O16G_dom_2"/>
</dbReference>
<dbReference type="FunFam" id="3.20.20.80:FF:000064">
    <property type="entry name" value="Oligo-1,6-glucosidase"/>
    <property type="match status" value="1"/>
</dbReference>
<dbReference type="OrthoDB" id="9043248at2"/>
<dbReference type="SUPFAM" id="SSF51011">
    <property type="entry name" value="Glycosyl hydrolase domain"/>
    <property type="match status" value="1"/>
</dbReference>
<proteinExistence type="inferred from homology"/>
<evidence type="ECO:0000313" key="5">
    <source>
        <dbReference type="EMBL" id="SDM51970.1"/>
    </source>
</evidence>
<evidence type="ECO:0000259" key="4">
    <source>
        <dbReference type="SMART" id="SM00642"/>
    </source>
</evidence>
<evidence type="ECO:0000313" key="6">
    <source>
        <dbReference type="Proteomes" id="UP000199671"/>
    </source>
</evidence>
<dbReference type="Gene3D" id="3.20.20.80">
    <property type="entry name" value="Glycosidases"/>
    <property type="match status" value="1"/>
</dbReference>
<name>A0A1G9TW11_9ACTO</name>
<keyword evidence="2 5" id="KW-0378">Hydrolase</keyword>
<dbReference type="AlphaFoldDB" id="A0A1G9TW11"/>
<dbReference type="Gene3D" id="3.90.400.10">
    <property type="entry name" value="Oligo-1,6-glucosidase, Domain 2"/>
    <property type="match status" value="1"/>
</dbReference>
<dbReference type="CDD" id="cd11333">
    <property type="entry name" value="AmyAc_SI_OligoGlu_DGase"/>
    <property type="match status" value="1"/>
</dbReference>
<dbReference type="GO" id="GO:0004556">
    <property type="term" value="F:alpha-amylase activity"/>
    <property type="evidence" value="ECO:0007669"/>
    <property type="project" value="TreeGrafter"/>
</dbReference>
<dbReference type="GO" id="GO:0009313">
    <property type="term" value="P:oligosaccharide catabolic process"/>
    <property type="evidence" value="ECO:0007669"/>
    <property type="project" value="TreeGrafter"/>
</dbReference>
<dbReference type="RefSeq" id="WP_092608487.1">
    <property type="nucleotide sequence ID" value="NZ_FNHU01000003.1"/>
</dbReference>
<evidence type="ECO:0000256" key="2">
    <source>
        <dbReference type="ARBA" id="ARBA00022801"/>
    </source>
</evidence>
<dbReference type="PANTHER" id="PTHR10357:SF217">
    <property type="entry name" value="TREHALOSE-6-PHOSPHATE HYDROLASE"/>
    <property type="match status" value="1"/>
</dbReference>
<comment type="similarity">
    <text evidence="1">Belongs to the glycosyl hydrolase 13 family.</text>
</comment>
<dbReference type="Proteomes" id="UP000199671">
    <property type="component" value="Unassembled WGS sequence"/>
</dbReference>
<reference evidence="5 6" key="1">
    <citation type="submission" date="2016-10" db="EMBL/GenBank/DDBJ databases">
        <authorList>
            <person name="de Groot N.N."/>
        </authorList>
    </citation>
    <scope>NUCLEOTIDE SEQUENCE [LARGE SCALE GENOMIC DNA]</scope>
    <source>
        <strain evidence="5 6">KPR-7B</strain>
    </source>
</reference>
<accession>A0A1G9TW11</accession>
<evidence type="ECO:0000256" key="3">
    <source>
        <dbReference type="ARBA" id="ARBA00023295"/>
    </source>
</evidence>
<dbReference type="Pfam" id="PF00128">
    <property type="entry name" value="Alpha-amylase"/>
    <property type="match status" value="1"/>
</dbReference>
<dbReference type="InterPro" id="IPR017853">
    <property type="entry name" value="GH"/>
</dbReference>
<dbReference type="InterPro" id="IPR006047">
    <property type="entry name" value="GH13_cat_dom"/>
</dbReference>
<gene>
    <name evidence="5" type="ORF">SAMN04487766_103169</name>
</gene>
<sequence>MTFHDAVVYQIYPKSFRDTTGDGVGDLRGILEKVPYIASLGVDYVWLNPFYPSPGKDNGYDVADYCAVDPAMGTMEDFDELVAALAEHGISPMLDMVLNHVSTEHEWFQRALAGEQRYRDYFYLRPARGDGPTGEPILPTNWVSKFGGPAWAPFGPVDDSGRPLGGEYYLHLFDPGQADLDWHNPEVRARAAEVINFWRSHGVKAFRFDVINLIGKTEPLADAPAGTDDRLVYTDGPLVHDYLHELCLASFGRDADSVTVGEMSSTSIAACVDYTSPARRELSMVFNFHHLKVDYADGQKWTLADPDIPALKRILNDWALGLQAGGGWNALFWNNHDQPRAINRFGDPDRFRYESATMLATAIHLLRGTPYIYMGEEIGMTDPDYTRIEEYVDIEARNAYAELKAAGRSEAEAFAVVHAKARDNARTPMQWDATAGAGFTAGTPWLRPTNAASINVAAEEAGGHILPYYRRLVALRKTEPVIADGDYAPWMLDNPDVFAYIRTLPASGADTAADAVGPTDDEAGATRLLVLTSFRGHQTTVEIPAEFLAGEVLIGNYPTRPLGPVMALSPYEALAVIVRTDTRL</sequence>
<dbReference type="NCBIfam" id="NF008183">
    <property type="entry name" value="PRK10933.1"/>
    <property type="match status" value="1"/>
</dbReference>
<dbReference type="EMBL" id="FNHU01000003">
    <property type="protein sequence ID" value="SDM51970.1"/>
    <property type="molecule type" value="Genomic_DNA"/>
</dbReference>
<organism evidence="5 6">
    <name type="scientific">Actinomyces ruminicola</name>
    <dbReference type="NCBI Taxonomy" id="332524"/>
    <lineage>
        <taxon>Bacteria</taxon>
        <taxon>Bacillati</taxon>
        <taxon>Actinomycetota</taxon>
        <taxon>Actinomycetes</taxon>
        <taxon>Actinomycetales</taxon>
        <taxon>Actinomycetaceae</taxon>
        <taxon>Actinomyces</taxon>
    </lineage>
</organism>
<protein>
    <submittedName>
        <fullName evidence="5">Trehalose-6-phosphate hydrolase</fullName>
    </submittedName>
</protein>
<dbReference type="SUPFAM" id="SSF51445">
    <property type="entry name" value="(Trans)glycosidases"/>
    <property type="match status" value="1"/>
</dbReference>
<dbReference type="InterPro" id="IPR013780">
    <property type="entry name" value="Glyco_hydro_b"/>
</dbReference>
<evidence type="ECO:0000256" key="1">
    <source>
        <dbReference type="ARBA" id="ARBA00008061"/>
    </source>
</evidence>
<dbReference type="PANTHER" id="PTHR10357">
    <property type="entry name" value="ALPHA-AMYLASE FAMILY MEMBER"/>
    <property type="match status" value="1"/>
</dbReference>
<keyword evidence="3" id="KW-0326">Glycosidase</keyword>